<gene>
    <name evidence="1" type="ORF">LAESUDRAFT_19728</name>
</gene>
<sequence length="91" mass="9897">MQNRPADSELRSGSRAASQKATILVRSFEAPNSASTRIGVAATLRIGRESPTLTSPNRSAPFERVHQSFMSTISWVQETGSPSLREDLHAT</sequence>
<accession>A0A165IC32</accession>
<keyword evidence="2" id="KW-1185">Reference proteome</keyword>
<proteinExistence type="predicted"/>
<dbReference type="RefSeq" id="XP_040770385.1">
    <property type="nucleotide sequence ID" value="XM_040901540.1"/>
</dbReference>
<evidence type="ECO:0000313" key="1">
    <source>
        <dbReference type="EMBL" id="KZT12875.1"/>
    </source>
</evidence>
<dbReference type="InParanoid" id="A0A165IC32"/>
<protein>
    <submittedName>
        <fullName evidence="1">Uncharacterized protein</fullName>
    </submittedName>
</protein>
<dbReference type="Proteomes" id="UP000076871">
    <property type="component" value="Unassembled WGS sequence"/>
</dbReference>
<dbReference type="EMBL" id="KV427605">
    <property type="protein sequence ID" value="KZT12875.1"/>
    <property type="molecule type" value="Genomic_DNA"/>
</dbReference>
<evidence type="ECO:0000313" key="2">
    <source>
        <dbReference type="Proteomes" id="UP000076871"/>
    </source>
</evidence>
<dbReference type="GeneID" id="63818572"/>
<name>A0A165IC32_9APHY</name>
<dbReference type="AlphaFoldDB" id="A0A165IC32"/>
<organism evidence="1 2">
    <name type="scientific">Laetiporus sulphureus 93-53</name>
    <dbReference type="NCBI Taxonomy" id="1314785"/>
    <lineage>
        <taxon>Eukaryota</taxon>
        <taxon>Fungi</taxon>
        <taxon>Dikarya</taxon>
        <taxon>Basidiomycota</taxon>
        <taxon>Agaricomycotina</taxon>
        <taxon>Agaricomycetes</taxon>
        <taxon>Polyporales</taxon>
        <taxon>Laetiporus</taxon>
    </lineage>
</organism>
<reference evidence="1 2" key="1">
    <citation type="journal article" date="2016" name="Mol. Biol. Evol.">
        <title>Comparative Genomics of Early-Diverging Mushroom-Forming Fungi Provides Insights into the Origins of Lignocellulose Decay Capabilities.</title>
        <authorList>
            <person name="Nagy L.G."/>
            <person name="Riley R."/>
            <person name="Tritt A."/>
            <person name="Adam C."/>
            <person name="Daum C."/>
            <person name="Floudas D."/>
            <person name="Sun H."/>
            <person name="Yadav J.S."/>
            <person name="Pangilinan J."/>
            <person name="Larsson K.H."/>
            <person name="Matsuura K."/>
            <person name="Barry K."/>
            <person name="Labutti K."/>
            <person name="Kuo R."/>
            <person name="Ohm R.A."/>
            <person name="Bhattacharya S.S."/>
            <person name="Shirouzu T."/>
            <person name="Yoshinaga Y."/>
            <person name="Martin F.M."/>
            <person name="Grigoriev I.V."/>
            <person name="Hibbett D.S."/>
        </authorList>
    </citation>
    <scope>NUCLEOTIDE SEQUENCE [LARGE SCALE GENOMIC DNA]</scope>
    <source>
        <strain evidence="1 2">93-53</strain>
    </source>
</reference>